<name>A0ACD0NMF7_9BASI</name>
<gene>
    <name evidence="1" type="ORF">IE53DRAFT_278454</name>
</gene>
<evidence type="ECO:0000313" key="1">
    <source>
        <dbReference type="EMBL" id="PWN46991.1"/>
    </source>
</evidence>
<sequence length="1431" mass="156153">MSVATKRKADSSPQDDEPASKKGPAASNGVGNGFSGLDGDDSDDSLTDLSDEEGEQPGASSDDEEEEEEEEEDEEEESSEGEADDGDSDFGGGPKKKKKTSSQGKRKALPSKAGSKSSLTSRAGKSSNGTAPKTPKSRGTGAKRSRTAGGSTLKRVKGGPTKARGATSKEDLPIKDDNAIFNAVKDPNSALQSTAEDWVVSYQEKPGPALAELINFVIRACGCNGSVDENEVQDIDNIVDALEDLQEVFKKETMPSYPLISKSKSFKAFRKSLSEFIGRLIHNASEAETLSAEGFMETFQAWISAMSSSSLRSFRHTATVVALWTISAINEVGAAARKDLTMATKQRDAEKKKAKNDKSRLKELESKVEEAKELRAKLDEYVDEFINTVFVHRYRDFDAGIRTECVDELGVWMKRYPAQFLQGSYFRYLGWVLSDKDAGVRVAAVRAMSGLYTKDEFAAPIRHFTEMFKARLVQMAIGDIDLGVRISTIAVLSRIDRQDLLEEEQRDSLATHIFDVEPRVRVAVASFVAGMLDELVEEASEDLASPSGGKKGPADHEAEVSKLRFKCLASLLVKYGKRLDRLDSNAGNAAGDDVVDSQDPAAVQAAQRRTEDLASSVDGAREGRIGMAVEALWDAVESIQSWQPLIDLLLLDHSDGGAESERSAASTSHRGKGKASDSSSSGGMLAPRAYRLDAEEEAVLVEALVAIMRKTHHQADLTKDDEDTSKEDITRAMMPALPKLLAKYRTDAPRISDLLLVPQLMELEMYTEMGETAAFEALWDDISAQMQRHVEPTLLKHAVDAVRKLTSTTSLSTSNATKLSALEDSLVTALREKAQGRDVETAGFTEDEVHSLGASVYRIMVLSQACDTSEAMEEDEGGQATSGWEIVLGLASRGRLGYREESKMVEDTIKVLTLHVMWKTRSSLSTTNAAAVEELVSKRATFLDLLNEYVAAGTMGNACHGVQRVVFEKLLTIYMMFAALPGGGSAVEGDSGEEATVGGSNSRLPASLRLPCDSQVQERCEEFVKAEIERYIESSGLREGLLGGDDDQDNTSSGEERRGGEVDGENKGDEGEDDDEEEDEDEEAEEEEEEDEEMDEEDEDPERTPRAKSSKKAGKSGGKRSSLKRSKKLNNGSSSSNKKRKRRRGREARVERRPSQAELEAEHIFCSTISTFVSAIRVGVVDSRHSACVLCQYGRLGNIFDSCCKVLVEVLREEAIFGGAETSGKVEETLWKSLSDSFETYLDLGDSASEARMLSLSRQVGNALLVRGAGFVALKKVSSRFLVSLHLRATDTVVRRFQASGDVDKRSSKRVPTLYKAMANLLMTATPSDAIKIKAGMDRSFREAKMEIPAFAKAWEPMRSYERRLVKVASKDETFASIARGKPTIKKPTTTTTAAQRRDERQGSVDTIDSGGELSEEEEGGSSPLFDQDGF</sequence>
<keyword evidence="2" id="KW-1185">Reference proteome</keyword>
<dbReference type="Proteomes" id="UP000245626">
    <property type="component" value="Unassembled WGS sequence"/>
</dbReference>
<evidence type="ECO:0000313" key="2">
    <source>
        <dbReference type="Proteomes" id="UP000245626"/>
    </source>
</evidence>
<dbReference type="EMBL" id="KZ820597">
    <property type="protein sequence ID" value="PWN46991.1"/>
    <property type="molecule type" value="Genomic_DNA"/>
</dbReference>
<proteinExistence type="predicted"/>
<organism evidence="1 2">
    <name type="scientific">Violaceomyces palustris</name>
    <dbReference type="NCBI Taxonomy" id="1673888"/>
    <lineage>
        <taxon>Eukaryota</taxon>
        <taxon>Fungi</taxon>
        <taxon>Dikarya</taxon>
        <taxon>Basidiomycota</taxon>
        <taxon>Ustilaginomycotina</taxon>
        <taxon>Ustilaginomycetes</taxon>
        <taxon>Violaceomycetales</taxon>
        <taxon>Violaceomycetaceae</taxon>
        <taxon>Violaceomyces</taxon>
    </lineage>
</organism>
<accession>A0ACD0NMF7</accession>
<reference evidence="1 2" key="1">
    <citation type="journal article" date="2018" name="Mol. Biol. Evol.">
        <title>Broad Genomic Sampling Reveals a Smut Pathogenic Ancestry of the Fungal Clade Ustilaginomycotina.</title>
        <authorList>
            <person name="Kijpornyongpan T."/>
            <person name="Mondo S.J."/>
            <person name="Barry K."/>
            <person name="Sandor L."/>
            <person name="Lee J."/>
            <person name="Lipzen A."/>
            <person name="Pangilinan J."/>
            <person name="LaButti K."/>
            <person name="Hainaut M."/>
            <person name="Henrissat B."/>
            <person name="Grigoriev I.V."/>
            <person name="Spatafora J.W."/>
            <person name="Aime M.C."/>
        </authorList>
    </citation>
    <scope>NUCLEOTIDE SEQUENCE [LARGE SCALE GENOMIC DNA]</scope>
    <source>
        <strain evidence="1 2">SA 807</strain>
    </source>
</reference>
<protein>
    <submittedName>
        <fullName evidence="1">Uncharacterized protein</fullName>
    </submittedName>
</protein>